<gene>
    <name evidence="1" type="ORF">SAMN04488023_101226</name>
</gene>
<organism evidence="1 2">
    <name type="scientific">Pedobacter rhizosphaerae</name>
    <dbReference type="NCBI Taxonomy" id="390241"/>
    <lineage>
        <taxon>Bacteria</taxon>
        <taxon>Pseudomonadati</taxon>
        <taxon>Bacteroidota</taxon>
        <taxon>Sphingobacteriia</taxon>
        <taxon>Sphingobacteriales</taxon>
        <taxon>Sphingobacteriaceae</taxon>
        <taxon>Pedobacter</taxon>
    </lineage>
</organism>
<reference evidence="1 2" key="1">
    <citation type="submission" date="2016-10" db="EMBL/GenBank/DDBJ databases">
        <authorList>
            <person name="de Groot N.N."/>
        </authorList>
    </citation>
    <scope>NUCLEOTIDE SEQUENCE [LARGE SCALE GENOMIC DNA]</scope>
    <source>
        <strain evidence="1 2">DSM 18610</strain>
    </source>
</reference>
<dbReference type="OrthoDB" id="764352at2"/>
<dbReference type="AlphaFoldDB" id="A0A1H9J5H6"/>
<accession>A0A1H9J5H6</accession>
<dbReference type="SUPFAM" id="SSF53756">
    <property type="entry name" value="UDP-Glycosyltransferase/glycogen phosphorylase"/>
    <property type="match status" value="1"/>
</dbReference>
<proteinExistence type="predicted"/>
<evidence type="ECO:0000313" key="1">
    <source>
        <dbReference type="EMBL" id="SEQ82036.1"/>
    </source>
</evidence>
<evidence type="ECO:0000313" key="2">
    <source>
        <dbReference type="Proteomes" id="UP000199572"/>
    </source>
</evidence>
<sequence>MSNVLFLSIPDKHEVDSALDLASTLVDRGEKITFFSSNGFKKAIEKIGASFKYYRTDLDIFEQDANESLNDKPDSGLISALLHPMKLIDDIMEKVSGVNFDYIVFSAAFPFAHLIAQKLNIPSISKG</sequence>
<dbReference type="Gene3D" id="3.40.50.2000">
    <property type="entry name" value="Glycogen Phosphorylase B"/>
    <property type="match status" value="1"/>
</dbReference>
<keyword evidence="2" id="KW-1185">Reference proteome</keyword>
<dbReference type="EMBL" id="FOGG01000001">
    <property type="protein sequence ID" value="SEQ82036.1"/>
    <property type="molecule type" value="Genomic_DNA"/>
</dbReference>
<dbReference type="STRING" id="390241.SAMN04488023_101226"/>
<dbReference type="RefSeq" id="WP_090880047.1">
    <property type="nucleotide sequence ID" value="NZ_FOGG01000001.1"/>
</dbReference>
<dbReference type="Proteomes" id="UP000199572">
    <property type="component" value="Unassembled WGS sequence"/>
</dbReference>
<protein>
    <submittedName>
        <fullName evidence="1">Uncharacterized protein</fullName>
    </submittedName>
</protein>
<name>A0A1H9J5H6_9SPHI</name>